<comment type="caution">
    <text evidence="1">The sequence shown here is derived from an EMBL/GenBank/DDBJ whole genome shotgun (WGS) entry which is preliminary data.</text>
</comment>
<gene>
    <name evidence="1" type="ORF">CBI30_08920</name>
</gene>
<dbReference type="RefSeq" id="WP_088527955.1">
    <property type="nucleotide sequence ID" value="NZ_NGUO01000013.1"/>
</dbReference>
<dbReference type="OrthoDB" id="9180657at2"/>
<evidence type="ECO:0000313" key="2">
    <source>
        <dbReference type="Proteomes" id="UP000198104"/>
    </source>
</evidence>
<proteinExistence type="predicted"/>
<sequence length="105" mass="12291">MLPESALEDIRLNEDIHELNKEIVRLAYFLNVDLERVDVVDELLEKNLPDDHEHFYKLATLKGLILLRGHIHQLRAEHGVPDGKSPLEEDIFQRLNLGHHHAEEY</sequence>
<dbReference type="AlphaFoldDB" id="A0A254PVL6"/>
<name>A0A254PVL6_9BURK</name>
<accession>A0A254PVL6</accession>
<dbReference type="EMBL" id="NGUO01000013">
    <property type="protein sequence ID" value="OWS70585.1"/>
    <property type="molecule type" value="Genomic_DNA"/>
</dbReference>
<organism evidence="1 2">
    <name type="scientific">Polynucleobacter aenigmaticus</name>
    <dbReference type="NCBI Taxonomy" id="1743164"/>
    <lineage>
        <taxon>Bacteria</taxon>
        <taxon>Pseudomonadati</taxon>
        <taxon>Pseudomonadota</taxon>
        <taxon>Betaproteobacteria</taxon>
        <taxon>Burkholderiales</taxon>
        <taxon>Burkholderiaceae</taxon>
        <taxon>Polynucleobacter</taxon>
    </lineage>
</organism>
<reference evidence="1 2" key="1">
    <citation type="submission" date="2017-05" db="EMBL/GenBank/DDBJ databases">
        <title>Polynucleobacter sp. MWH-K35W1 isolated from the permanently anoxic monimolimnion of a meromictic lake.</title>
        <authorList>
            <person name="Hahn M.W."/>
        </authorList>
    </citation>
    <scope>NUCLEOTIDE SEQUENCE [LARGE SCALE GENOMIC DNA]</scope>
    <source>
        <strain evidence="1 2">MWH-K35W1</strain>
    </source>
</reference>
<protein>
    <submittedName>
        <fullName evidence="1">Uncharacterized protein</fullName>
    </submittedName>
</protein>
<evidence type="ECO:0000313" key="1">
    <source>
        <dbReference type="EMBL" id="OWS70585.1"/>
    </source>
</evidence>
<dbReference type="Proteomes" id="UP000198104">
    <property type="component" value="Unassembled WGS sequence"/>
</dbReference>
<keyword evidence="2" id="KW-1185">Reference proteome</keyword>